<organism evidence="7 8">
    <name type="scientific">Drosophila suzukii</name>
    <name type="common">Spotted-wing drosophila fruit fly</name>
    <dbReference type="NCBI Taxonomy" id="28584"/>
    <lineage>
        <taxon>Eukaryota</taxon>
        <taxon>Metazoa</taxon>
        <taxon>Ecdysozoa</taxon>
        <taxon>Arthropoda</taxon>
        <taxon>Hexapoda</taxon>
        <taxon>Insecta</taxon>
        <taxon>Pterygota</taxon>
        <taxon>Neoptera</taxon>
        <taxon>Endopterygota</taxon>
        <taxon>Diptera</taxon>
        <taxon>Brachycera</taxon>
        <taxon>Muscomorpha</taxon>
        <taxon>Ephydroidea</taxon>
        <taxon>Drosophilidae</taxon>
        <taxon>Drosophila</taxon>
        <taxon>Sophophora</taxon>
    </lineage>
</organism>
<dbReference type="PROSITE" id="PS50089">
    <property type="entry name" value="ZF_RING_2"/>
    <property type="match status" value="1"/>
</dbReference>
<keyword evidence="3" id="KW-0469">Meiosis</keyword>
<dbReference type="AlphaFoldDB" id="A0AB40DCU7"/>
<dbReference type="GeneID" id="108017467"/>
<keyword evidence="2" id="KW-0862">Zinc</keyword>
<dbReference type="Gene3D" id="3.30.40.10">
    <property type="entry name" value="Zinc/RING finger domain, C3HC4 (zinc finger)"/>
    <property type="match status" value="1"/>
</dbReference>
<evidence type="ECO:0000256" key="5">
    <source>
        <dbReference type="SAM" id="MobiDB-lite"/>
    </source>
</evidence>
<dbReference type="InterPro" id="IPR042123">
    <property type="entry name" value="Zip3/RNF212-like"/>
</dbReference>
<evidence type="ECO:0000259" key="6">
    <source>
        <dbReference type="PROSITE" id="PS50089"/>
    </source>
</evidence>
<proteinExistence type="predicted"/>
<feature type="compositionally biased region" description="Polar residues" evidence="5">
    <location>
        <begin position="178"/>
        <end position="191"/>
    </location>
</feature>
<keyword evidence="7" id="KW-1185">Reference proteome</keyword>
<evidence type="ECO:0000256" key="2">
    <source>
        <dbReference type="ARBA" id="ARBA00022833"/>
    </source>
</evidence>
<name>A0AB40DCU7_DROSZ</name>
<feature type="compositionally biased region" description="Basic and acidic residues" evidence="5">
    <location>
        <begin position="148"/>
        <end position="161"/>
    </location>
</feature>
<evidence type="ECO:0000256" key="1">
    <source>
        <dbReference type="ARBA" id="ARBA00022771"/>
    </source>
</evidence>
<dbReference type="GO" id="GO:0000795">
    <property type="term" value="C:synaptonemal complex"/>
    <property type="evidence" value="ECO:0007669"/>
    <property type="project" value="InterPro"/>
</dbReference>
<gene>
    <name evidence="8" type="primary">nenya</name>
</gene>
<accession>A0AB40DCU7</accession>
<dbReference type="PANTHER" id="PTHR22663:SF17">
    <property type="entry name" value="RING FINGER PROTEIN NARYA-RELATED"/>
    <property type="match status" value="1"/>
</dbReference>
<keyword evidence="1 4" id="KW-0863">Zinc-finger</keyword>
<feature type="domain" description="RING-type" evidence="6">
    <location>
        <begin position="6"/>
        <end position="48"/>
    </location>
</feature>
<evidence type="ECO:0000256" key="4">
    <source>
        <dbReference type="PROSITE-ProRule" id="PRU00175"/>
    </source>
</evidence>
<dbReference type="GO" id="GO:0019789">
    <property type="term" value="F:SUMO transferase activity"/>
    <property type="evidence" value="ECO:0007669"/>
    <property type="project" value="InterPro"/>
</dbReference>
<keyword evidence="1 4" id="KW-0479">Metal-binding</keyword>
<dbReference type="GO" id="GO:0007129">
    <property type="term" value="P:homologous chromosome pairing at meiosis"/>
    <property type="evidence" value="ECO:0007669"/>
    <property type="project" value="TreeGrafter"/>
</dbReference>
<evidence type="ECO:0000256" key="3">
    <source>
        <dbReference type="ARBA" id="ARBA00023254"/>
    </source>
</evidence>
<dbReference type="InterPro" id="IPR013083">
    <property type="entry name" value="Znf_RING/FYVE/PHD"/>
</dbReference>
<evidence type="ECO:0000313" key="8">
    <source>
        <dbReference type="RefSeq" id="XP_065722102.2"/>
    </source>
</evidence>
<evidence type="ECO:0000313" key="7">
    <source>
        <dbReference type="Proteomes" id="UP001652628"/>
    </source>
</evidence>
<dbReference type="GO" id="GO:0016925">
    <property type="term" value="P:protein sumoylation"/>
    <property type="evidence" value="ECO:0007669"/>
    <property type="project" value="TreeGrafter"/>
</dbReference>
<dbReference type="GO" id="GO:0008270">
    <property type="term" value="F:zinc ion binding"/>
    <property type="evidence" value="ECO:0007669"/>
    <property type="project" value="UniProtKB-KW"/>
</dbReference>
<dbReference type="Pfam" id="PF14634">
    <property type="entry name" value="zf-RING_5"/>
    <property type="match status" value="1"/>
</dbReference>
<dbReference type="SUPFAM" id="SSF57850">
    <property type="entry name" value="RING/U-box"/>
    <property type="match status" value="1"/>
</dbReference>
<dbReference type="GO" id="GO:0007131">
    <property type="term" value="P:reciprocal meiotic recombination"/>
    <property type="evidence" value="ECO:0007669"/>
    <property type="project" value="InterPro"/>
</dbReference>
<dbReference type="Proteomes" id="UP001652628">
    <property type="component" value="Chromosome 3"/>
</dbReference>
<reference evidence="8" key="1">
    <citation type="submission" date="2025-08" db="UniProtKB">
        <authorList>
            <consortium name="RefSeq"/>
        </authorList>
    </citation>
    <scope>IDENTIFICATION</scope>
</reference>
<feature type="region of interest" description="Disordered" evidence="5">
    <location>
        <begin position="148"/>
        <end position="216"/>
    </location>
</feature>
<dbReference type="InterPro" id="IPR001841">
    <property type="entry name" value="Znf_RING"/>
</dbReference>
<dbReference type="PANTHER" id="PTHR22663">
    <property type="entry name" value="RING FINGER PROTEIN NARYA-RELATED"/>
    <property type="match status" value="1"/>
</dbReference>
<protein>
    <submittedName>
        <fullName evidence="8">RING finger protein nenya</fullName>
    </submittedName>
</protein>
<sequence length="216" mass="26063">MFRVHCNQCFRRRDLEPSVIFHMTRCQHVFCNSCFNELSAENKCIICKRELKAVPISREMPRTVGNYFEDPLRFLELYRKVSKFQNEQRTFDNLGFYRRMQKHEKHKLQLEGYCKLEAQLNQKIQKEKKCIEDMRTYIKYYEDAAEKKRRPSIEKKSHASEIKTTWGNQSHRPRPRTPSVTTSEHTQSDEYMTTFFLDSDEEENQTRPSSEKTFHL</sequence>
<dbReference type="RefSeq" id="XP_065722102.2">
    <property type="nucleotide sequence ID" value="XM_065866030.2"/>
</dbReference>